<dbReference type="Proteomes" id="UP000662200">
    <property type="component" value="Unassembled WGS sequence"/>
</dbReference>
<dbReference type="SUPFAM" id="SSF46785">
    <property type="entry name" value="Winged helix' DNA-binding domain"/>
    <property type="match status" value="1"/>
</dbReference>
<dbReference type="GO" id="GO:0003677">
    <property type="term" value="F:DNA binding"/>
    <property type="evidence" value="ECO:0007669"/>
    <property type="project" value="UniProtKB-KW"/>
</dbReference>
<organism evidence="5 6">
    <name type="scientific">Pilimelia terevasa</name>
    <dbReference type="NCBI Taxonomy" id="53372"/>
    <lineage>
        <taxon>Bacteria</taxon>
        <taxon>Bacillati</taxon>
        <taxon>Actinomycetota</taxon>
        <taxon>Actinomycetes</taxon>
        <taxon>Micromonosporales</taxon>
        <taxon>Micromonosporaceae</taxon>
        <taxon>Pilimelia</taxon>
    </lineage>
</organism>
<dbReference type="PROSITE" id="PS50987">
    <property type="entry name" value="HTH_ARSR_2"/>
    <property type="match status" value="1"/>
</dbReference>
<dbReference type="PANTHER" id="PTHR33154">
    <property type="entry name" value="TRANSCRIPTIONAL REGULATOR, ARSR FAMILY"/>
    <property type="match status" value="1"/>
</dbReference>
<dbReference type="InterPro" id="IPR001845">
    <property type="entry name" value="HTH_ArsR_DNA-bd_dom"/>
</dbReference>
<evidence type="ECO:0000313" key="6">
    <source>
        <dbReference type="Proteomes" id="UP000662200"/>
    </source>
</evidence>
<dbReference type="GO" id="GO:0003700">
    <property type="term" value="F:DNA-binding transcription factor activity"/>
    <property type="evidence" value="ECO:0007669"/>
    <property type="project" value="InterPro"/>
</dbReference>
<evidence type="ECO:0000256" key="2">
    <source>
        <dbReference type="ARBA" id="ARBA00023125"/>
    </source>
</evidence>
<dbReference type="InterPro" id="IPR036388">
    <property type="entry name" value="WH-like_DNA-bd_sf"/>
</dbReference>
<evidence type="ECO:0000256" key="3">
    <source>
        <dbReference type="ARBA" id="ARBA00023163"/>
    </source>
</evidence>
<reference evidence="5" key="1">
    <citation type="journal article" date="2014" name="Int. J. Syst. Evol. Microbiol.">
        <title>Complete genome sequence of Corynebacterium casei LMG S-19264T (=DSM 44701T), isolated from a smear-ripened cheese.</title>
        <authorList>
            <consortium name="US DOE Joint Genome Institute (JGI-PGF)"/>
            <person name="Walter F."/>
            <person name="Albersmeier A."/>
            <person name="Kalinowski J."/>
            <person name="Ruckert C."/>
        </authorList>
    </citation>
    <scope>NUCLEOTIDE SEQUENCE</scope>
    <source>
        <strain evidence="5">JCM 3091</strain>
    </source>
</reference>
<dbReference type="Gene3D" id="1.10.10.10">
    <property type="entry name" value="Winged helix-like DNA-binding domain superfamily/Winged helix DNA-binding domain"/>
    <property type="match status" value="1"/>
</dbReference>
<dbReference type="PRINTS" id="PR00778">
    <property type="entry name" value="HTHARSR"/>
</dbReference>
<evidence type="ECO:0000259" key="4">
    <source>
        <dbReference type="PROSITE" id="PS50987"/>
    </source>
</evidence>
<keyword evidence="2" id="KW-0238">DNA-binding</keyword>
<dbReference type="NCBIfam" id="NF033788">
    <property type="entry name" value="HTH_metalloreg"/>
    <property type="match status" value="1"/>
</dbReference>
<dbReference type="Pfam" id="PF01022">
    <property type="entry name" value="HTH_5"/>
    <property type="match status" value="1"/>
</dbReference>
<protein>
    <submittedName>
        <fullName evidence="5">Transcriptional regulator</fullName>
    </submittedName>
</protein>
<dbReference type="AlphaFoldDB" id="A0A8J3FHW4"/>
<keyword evidence="3" id="KW-0804">Transcription</keyword>
<keyword evidence="1" id="KW-0805">Transcription regulation</keyword>
<dbReference type="PANTHER" id="PTHR33154:SF18">
    <property type="entry name" value="ARSENICAL RESISTANCE OPERON REPRESSOR"/>
    <property type="match status" value="1"/>
</dbReference>
<keyword evidence="6" id="KW-1185">Reference proteome</keyword>
<sequence length="111" mass="11989">MVDLNAAACCPPLAVRPMDAEQAVAVAPMFKALGDPVRLRLMSMIASAPEVCVCDLTDAFDLSGPTISHHLRVLREAGLVEGDRRATWVWYRARPEAMRQLSALLETAAAA</sequence>
<dbReference type="CDD" id="cd00090">
    <property type="entry name" value="HTH_ARSR"/>
    <property type="match status" value="1"/>
</dbReference>
<dbReference type="SMART" id="SM00418">
    <property type="entry name" value="HTH_ARSR"/>
    <property type="match status" value="1"/>
</dbReference>
<comment type="caution">
    <text evidence="5">The sequence shown here is derived from an EMBL/GenBank/DDBJ whole genome shotgun (WGS) entry which is preliminary data.</text>
</comment>
<accession>A0A8J3FHW4</accession>
<dbReference type="InterPro" id="IPR011991">
    <property type="entry name" value="ArsR-like_HTH"/>
</dbReference>
<feature type="domain" description="HTH arsR-type" evidence="4">
    <location>
        <begin position="18"/>
        <end position="111"/>
    </location>
</feature>
<evidence type="ECO:0000256" key="1">
    <source>
        <dbReference type="ARBA" id="ARBA00023015"/>
    </source>
</evidence>
<evidence type="ECO:0000313" key="5">
    <source>
        <dbReference type="EMBL" id="GGK22802.1"/>
    </source>
</evidence>
<dbReference type="InterPro" id="IPR036390">
    <property type="entry name" value="WH_DNA-bd_sf"/>
</dbReference>
<proteinExistence type="predicted"/>
<gene>
    <name evidence="5" type="primary">arsR</name>
    <name evidence="5" type="ORF">GCM10010124_14190</name>
</gene>
<dbReference type="PROSITE" id="PS00846">
    <property type="entry name" value="HTH_ARSR_1"/>
    <property type="match status" value="1"/>
</dbReference>
<reference evidence="5" key="2">
    <citation type="submission" date="2020-09" db="EMBL/GenBank/DDBJ databases">
        <authorList>
            <person name="Sun Q."/>
            <person name="Ohkuma M."/>
        </authorList>
    </citation>
    <scope>NUCLEOTIDE SEQUENCE</scope>
    <source>
        <strain evidence="5">JCM 3091</strain>
    </source>
</reference>
<dbReference type="InterPro" id="IPR051081">
    <property type="entry name" value="HTH_MetalResp_TranReg"/>
</dbReference>
<dbReference type="InterPro" id="IPR018334">
    <property type="entry name" value="ArsR_HTH"/>
</dbReference>
<dbReference type="EMBL" id="BMQC01000003">
    <property type="protein sequence ID" value="GGK22802.1"/>
    <property type="molecule type" value="Genomic_DNA"/>
</dbReference>
<name>A0A8J3FHW4_9ACTN</name>